<dbReference type="CDD" id="cd00093">
    <property type="entry name" value="HTH_XRE"/>
    <property type="match status" value="1"/>
</dbReference>
<dbReference type="InterPro" id="IPR052345">
    <property type="entry name" value="Rad_response_metalloprotease"/>
</dbReference>
<comment type="similarity">
    <text evidence="1">Belongs to the short-chain fatty acyl-CoA assimilation regulator (ScfR) family.</text>
</comment>
<protein>
    <submittedName>
        <fullName evidence="2">DNA-binding protein</fullName>
    </submittedName>
</protein>
<dbReference type="PROSITE" id="PS50943">
    <property type="entry name" value="HTH_CROC1"/>
    <property type="match status" value="1"/>
</dbReference>
<dbReference type="PANTHER" id="PTHR43236:SF1">
    <property type="entry name" value="BLL7220 PROTEIN"/>
    <property type="match status" value="1"/>
</dbReference>
<dbReference type="Gene3D" id="1.10.10.2910">
    <property type="match status" value="1"/>
</dbReference>
<dbReference type="Pfam" id="PF06114">
    <property type="entry name" value="Peptidase_M78"/>
    <property type="match status" value="1"/>
</dbReference>
<keyword evidence="2" id="KW-0238">DNA-binding</keyword>
<dbReference type="InterPro" id="IPR010982">
    <property type="entry name" value="Lambda_DNA-bd_dom_sf"/>
</dbReference>
<dbReference type="SMART" id="SM00530">
    <property type="entry name" value="HTH_XRE"/>
    <property type="match status" value="1"/>
</dbReference>
<proteinExistence type="inferred from homology"/>
<dbReference type="EMBL" id="LJRI01001352">
    <property type="protein sequence ID" value="KPY64271.1"/>
    <property type="molecule type" value="Genomic_DNA"/>
</dbReference>
<reference evidence="2 3" key="1">
    <citation type="submission" date="2015-09" db="EMBL/GenBank/DDBJ databases">
        <title>Genome announcement of multiple Pseudomonas syringae strains.</title>
        <authorList>
            <person name="Thakur S."/>
            <person name="Wang P.W."/>
            <person name="Gong Y."/>
            <person name="Weir B.S."/>
            <person name="Guttman D.S."/>
        </authorList>
    </citation>
    <scope>NUCLEOTIDE SEQUENCE [LARGE SCALE GENOMIC DNA]</scope>
    <source>
        <strain evidence="2 3">ICMP16929</strain>
    </source>
</reference>
<dbReference type="Gene3D" id="1.10.260.40">
    <property type="entry name" value="lambda repressor-like DNA-binding domains"/>
    <property type="match status" value="1"/>
</dbReference>
<dbReference type="GO" id="GO:0003677">
    <property type="term" value="F:DNA binding"/>
    <property type="evidence" value="ECO:0007669"/>
    <property type="project" value="UniProtKB-KW"/>
</dbReference>
<dbReference type="Pfam" id="PF01381">
    <property type="entry name" value="HTH_3"/>
    <property type="match status" value="1"/>
</dbReference>
<name>A0A0Q0CV64_PSESX</name>
<evidence type="ECO:0000256" key="1">
    <source>
        <dbReference type="ARBA" id="ARBA00007227"/>
    </source>
</evidence>
<dbReference type="InterPro" id="IPR010359">
    <property type="entry name" value="IrrE_HExxH"/>
</dbReference>
<evidence type="ECO:0000313" key="3">
    <source>
        <dbReference type="Proteomes" id="UP000050384"/>
    </source>
</evidence>
<sequence>MTNVTSSRRCVHDHSLTRTLIARWVVTRLGLRSPIRRVVMAINLNALGSKLSRYRDQLAMSQEEVSAAALIPLERLRSIESGVTEPSGDEVLILADLYRCDFKFFISNESLAPFEQTDILYRKHGDEFTKDDRRAIQEFLYLCETEDFLMKELNIRHRAFDPSSASGHFKTDGIQAAKAFRRFNQHGGNAVPRDVYQEIRQTGVHVFRRQLGNSGISGLFLDHPTAGQCILVNYSEDIYRQRFSAAHEFAHALFDASGGPSITYSRTPKGDYLELRANTFASHYIMPPEVLRQLPNPEGWTSMEIEHWAQELRVSCFALAVSLKSEGLVGDSAFERIKSHRVQRDLKIDPELPAQLTPHQRDRKSRLLAKGLSDSYVVLCMEAASQGLITHGRLAEALLCDSDELHDLLSLYGKSRNGH</sequence>
<accession>A0A0Q0CV64</accession>
<evidence type="ECO:0000313" key="2">
    <source>
        <dbReference type="EMBL" id="KPY64271.1"/>
    </source>
</evidence>
<dbReference type="PATRIC" id="fig|264459.3.peg.5500"/>
<comment type="caution">
    <text evidence="2">The sequence shown here is derived from an EMBL/GenBank/DDBJ whole genome shotgun (WGS) entry which is preliminary data.</text>
</comment>
<dbReference type="InterPro" id="IPR001387">
    <property type="entry name" value="Cro/C1-type_HTH"/>
</dbReference>
<dbReference type="AlphaFoldDB" id="A0A0Q0CV64"/>
<dbReference type="PANTHER" id="PTHR43236">
    <property type="entry name" value="ANTITOXIN HIGA1"/>
    <property type="match status" value="1"/>
</dbReference>
<dbReference type="Proteomes" id="UP000050384">
    <property type="component" value="Unassembled WGS sequence"/>
</dbReference>
<dbReference type="SUPFAM" id="SSF47413">
    <property type="entry name" value="lambda repressor-like DNA-binding domains"/>
    <property type="match status" value="1"/>
</dbReference>
<organism evidence="2 3">
    <name type="scientific">Pseudomonas syringae pv. spinaceae</name>
    <dbReference type="NCBI Taxonomy" id="264459"/>
    <lineage>
        <taxon>Bacteria</taxon>
        <taxon>Pseudomonadati</taxon>
        <taxon>Pseudomonadota</taxon>
        <taxon>Gammaproteobacteria</taxon>
        <taxon>Pseudomonadales</taxon>
        <taxon>Pseudomonadaceae</taxon>
        <taxon>Pseudomonas</taxon>
        <taxon>Pseudomonas syringae</taxon>
    </lineage>
</organism>
<gene>
    <name evidence="2" type="ORF">ALO94_05326</name>
</gene>